<dbReference type="EMBL" id="CP002117">
    <property type="protein sequence ID" value="ADN34952.1"/>
    <property type="molecule type" value="Genomic_DNA"/>
</dbReference>
<dbReference type="AlphaFoldDB" id="E1REK5"/>
<dbReference type="STRING" id="679926.Mpet_0174"/>
<sequence>MEEILIRKALPKEIPLFIEWAGKEGWNPGIHDSECHYAVDPDGWFVAVSEDAIIGTIALTNYDDYFSFGGFFIIKEEFRHIGAGWELWSTASSHVGDRNLGIDGVYEMQDNYSRHSGFRFAYRNIRWEGTACGSPQDDLIDINNIPFKETADYDSLHFPARRESFLKKWLNMPESTALAYTGPDGGIAGYGVVRKCLEGHKIGPLFADSPEIADRILEGLTFSVRGETFYFDTPEINQEAVKIAKQRDMSEVFGTARMYTGDIPELPVERIFGVTTFELG</sequence>
<dbReference type="OrthoDB" id="38613at2157"/>
<dbReference type="GeneID" id="9742616"/>
<gene>
    <name evidence="2" type="ordered locus">Mpet_0174</name>
</gene>
<dbReference type="GO" id="GO:0016747">
    <property type="term" value="F:acyltransferase activity, transferring groups other than amino-acyl groups"/>
    <property type="evidence" value="ECO:0007669"/>
    <property type="project" value="InterPro"/>
</dbReference>
<keyword evidence="3" id="KW-1185">Reference proteome</keyword>
<dbReference type="RefSeq" id="WP_013328131.1">
    <property type="nucleotide sequence ID" value="NC_014507.1"/>
</dbReference>
<protein>
    <recommendedName>
        <fullName evidence="1">N-acetyltransferase domain-containing protein</fullName>
    </recommendedName>
</protein>
<evidence type="ECO:0000259" key="1">
    <source>
        <dbReference type="PROSITE" id="PS51186"/>
    </source>
</evidence>
<dbReference type="HOGENOM" id="CLU_054109_0_0_2"/>
<organism evidence="2 3">
    <name type="scientific">Methanolacinia petrolearia (strain DSM 11571 / OCM 486 / SEBR 4847)</name>
    <name type="common">Methanoplanus petrolearius</name>
    <dbReference type="NCBI Taxonomy" id="679926"/>
    <lineage>
        <taxon>Archaea</taxon>
        <taxon>Methanobacteriati</taxon>
        <taxon>Methanobacteriota</taxon>
        <taxon>Stenosarchaea group</taxon>
        <taxon>Methanomicrobia</taxon>
        <taxon>Methanomicrobiales</taxon>
        <taxon>Methanomicrobiaceae</taxon>
        <taxon>Methanolacinia</taxon>
    </lineage>
</organism>
<dbReference type="Gene3D" id="3.40.630.90">
    <property type="match status" value="1"/>
</dbReference>
<dbReference type="PANTHER" id="PTHR47237:SF1">
    <property type="entry name" value="SLL0310 PROTEIN"/>
    <property type="match status" value="1"/>
</dbReference>
<dbReference type="KEGG" id="mpi:Mpet_0174"/>
<dbReference type="InterPro" id="IPR000182">
    <property type="entry name" value="GNAT_dom"/>
</dbReference>
<dbReference type="eggNOG" id="arCOG05161">
    <property type="taxonomic scope" value="Archaea"/>
</dbReference>
<feature type="domain" description="N-acetyltransferase" evidence="1">
    <location>
        <begin position="4"/>
        <end position="146"/>
    </location>
</feature>
<dbReference type="Pfam" id="PF00583">
    <property type="entry name" value="Acetyltransf_1"/>
    <property type="match status" value="1"/>
</dbReference>
<dbReference type="InterPro" id="IPR016181">
    <property type="entry name" value="Acyl_CoA_acyltransferase"/>
</dbReference>
<dbReference type="Proteomes" id="UP000006565">
    <property type="component" value="Chromosome"/>
</dbReference>
<dbReference type="InterPro" id="IPR041496">
    <property type="entry name" value="YitH/HolE_GNAT"/>
</dbReference>
<proteinExistence type="predicted"/>
<name>E1REK5_METP4</name>
<evidence type="ECO:0000313" key="2">
    <source>
        <dbReference type="EMBL" id="ADN34952.1"/>
    </source>
</evidence>
<accession>E1REK5</accession>
<dbReference type="PROSITE" id="PS51186">
    <property type="entry name" value="GNAT"/>
    <property type="match status" value="1"/>
</dbReference>
<reference evidence="2 3" key="1">
    <citation type="journal article" date="2010" name="Stand. Genomic Sci.">
        <title>Complete genome sequence of Methanoplanus petrolearius type strain (SEBR 4847).</title>
        <authorList>
            <person name="Brambilla E."/>
            <person name="Djao O.D."/>
            <person name="Daligault H."/>
            <person name="Lapidus A."/>
            <person name="Lucas S."/>
            <person name="Hammon N."/>
            <person name="Nolan M."/>
            <person name="Tice H."/>
            <person name="Cheng J.F."/>
            <person name="Han C."/>
            <person name="Tapia R."/>
            <person name="Goodwin L."/>
            <person name="Pitluck S."/>
            <person name="Liolios K."/>
            <person name="Ivanova N."/>
            <person name="Mavromatis K."/>
            <person name="Mikhailova N."/>
            <person name="Pati A."/>
            <person name="Chen A."/>
            <person name="Palaniappan K."/>
            <person name="Land M."/>
            <person name="Hauser L."/>
            <person name="Chang Y.J."/>
            <person name="Jeffries C.D."/>
            <person name="Rohde M."/>
            <person name="Spring S."/>
            <person name="Sikorski J."/>
            <person name="Goker M."/>
            <person name="Woyke T."/>
            <person name="Bristow J."/>
            <person name="Eisen J.A."/>
            <person name="Markowitz V."/>
            <person name="Hugenholtz P."/>
            <person name="Kyrpides N.C."/>
            <person name="Klenk H.P."/>
        </authorList>
    </citation>
    <scope>NUCLEOTIDE SEQUENCE [LARGE SCALE GENOMIC DNA]</scope>
    <source>
        <strain evidence="3">DSM 11571 / OCM 486 / SEBR 4847</strain>
    </source>
</reference>
<dbReference type="Pfam" id="PF18014">
    <property type="entry name" value="Acetyltransf_18"/>
    <property type="match status" value="1"/>
</dbReference>
<dbReference type="PANTHER" id="PTHR47237">
    <property type="entry name" value="SLL0310 PROTEIN"/>
    <property type="match status" value="1"/>
</dbReference>
<dbReference type="Gene3D" id="3.40.630.30">
    <property type="match status" value="1"/>
</dbReference>
<evidence type="ECO:0000313" key="3">
    <source>
        <dbReference type="Proteomes" id="UP000006565"/>
    </source>
</evidence>
<dbReference type="SUPFAM" id="SSF55729">
    <property type="entry name" value="Acyl-CoA N-acyltransferases (Nat)"/>
    <property type="match status" value="1"/>
</dbReference>
<dbReference type="InterPro" id="IPR052729">
    <property type="entry name" value="Acyl/Acetyltrans_Enzymes"/>
</dbReference>